<gene>
    <name evidence="4" type="ORF">LJ755_05740</name>
    <name evidence="5" type="ORF">MUK71_15175</name>
</gene>
<dbReference type="Proteomes" id="UP001155145">
    <property type="component" value="Unassembled WGS sequence"/>
</dbReference>
<evidence type="ECO:0000313" key="5">
    <source>
        <dbReference type="EMBL" id="UON91897.1"/>
    </source>
</evidence>
<feature type="transmembrane region" description="Helical" evidence="2">
    <location>
        <begin position="55"/>
        <end position="73"/>
    </location>
</feature>
<proteinExistence type="predicted"/>
<dbReference type="Proteomes" id="UP000829758">
    <property type="component" value="Chromosome"/>
</dbReference>
<accession>A0A9X1S8R1</accession>
<feature type="transmembrane region" description="Helical" evidence="2">
    <location>
        <begin position="386"/>
        <end position="408"/>
    </location>
</feature>
<keyword evidence="2" id="KW-0812">Transmembrane</keyword>
<evidence type="ECO:0000256" key="2">
    <source>
        <dbReference type="SAM" id="Phobius"/>
    </source>
</evidence>
<name>A0A9X1S8R1_9MICC</name>
<dbReference type="Pfam" id="PF14067">
    <property type="entry name" value="LssY_C"/>
    <property type="match status" value="1"/>
</dbReference>
<dbReference type="EMBL" id="JAJFZT010000003">
    <property type="protein sequence ID" value="MCC3272233.1"/>
    <property type="molecule type" value="Genomic_DNA"/>
</dbReference>
<evidence type="ECO:0000256" key="1">
    <source>
        <dbReference type="SAM" id="MobiDB-lite"/>
    </source>
</evidence>
<keyword evidence="2" id="KW-0472">Membrane</keyword>
<evidence type="ECO:0000259" key="3">
    <source>
        <dbReference type="Pfam" id="PF14067"/>
    </source>
</evidence>
<reference evidence="4" key="1">
    <citation type="submission" date="2021-10" db="EMBL/GenBank/DDBJ databases">
        <title>Novel species in genus Arthrobacter.</title>
        <authorList>
            <person name="Liu Y."/>
        </authorList>
    </citation>
    <scope>NUCLEOTIDE SEQUENCE</scope>
    <source>
        <strain evidence="6">zg-Y462</strain>
        <strain evidence="4">Zg-Y462</strain>
    </source>
</reference>
<feature type="transmembrane region" description="Helical" evidence="2">
    <location>
        <begin position="79"/>
        <end position="97"/>
    </location>
</feature>
<feature type="transmembrane region" description="Helical" evidence="2">
    <location>
        <begin position="337"/>
        <end position="360"/>
    </location>
</feature>
<organism evidence="4 7">
    <name type="scientific">Arthrobacter zhangbolii</name>
    <dbReference type="NCBI Taxonomy" id="2886936"/>
    <lineage>
        <taxon>Bacteria</taxon>
        <taxon>Bacillati</taxon>
        <taxon>Actinomycetota</taxon>
        <taxon>Actinomycetes</taxon>
        <taxon>Micrococcales</taxon>
        <taxon>Micrococcaceae</taxon>
        <taxon>Arthrobacter</taxon>
    </lineage>
</organism>
<feature type="compositionally biased region" description="Low complexity" evidence="1">
    <location>
        <begin position="27"/>
        <end position="42"/>
    </location>
</feature>
<keyword evidence="6" id="KW-1185">Reference proteome</keyword>
<evidence type="ECO:0000313" key="4">
    <source>
        <dbReference type="EMBL" id="MCC3272233.1"/>
    </source>
</evidence>
<dbReference type="AlphaFoldDB" id="A0A9X1S8R1"/>
<protein>
    <submittedName>
        <fullName evidence="4">LssY C-terminal domain-containing protein</fullName>
    </submittedName>
</protein>
<dbReference type="EMBL" id="CP094984">
    <property type="protein sequence ID" value="UON91897.1"/>
    <property type="molecule type" value="Genomic_DNA"/>
</dbReference>
<feature type="domain" description="LssY-like C-terminal" evidence="3">
    <location>
        <begin position="110"/>
        <end position="297"/>
    </location>
</feature>
<feature type="transmembrane region" description="Helical" evidence="2">
    <location>
        <begin position="445"/>
        <end position="467"/>
    </location>
</feature>
<evidence type="ECO:0000313" key="6">
    <source>
        <dbReference type="Proteomes" id="UP000829758"/>
    </source>
</evidence>
<keyword evidence="2" id="KW-1133">Transmembrane helix</keyword>
<feature type="transmembrane region" description="Helical" evidence="2">
    <location>
        <begin position="420"/>
        <end position="439"/>
    </location>
</feature>
<evidence type="ECO:0000313" key="7">
    <source>
        <dbReference type="Proteomes" id="UP001155145"/>
    </source>
</evidence>
<sequence length="483" mass="51522">MTQSGNRDADGGGHGPGAGNPLPDVPATAAASTAGETGTTDPGPGPQPASTALDWAFFAFSGLASIWFAILLFQTSLEIGHIGFLVVFWAALAYLVLPRLDRILTKIFIPDYFMGRTRTNAGLFGDAVNLAFLGNEEQLRGALGRAGWHLADPVTLASSWGIVSSTLLHRSYPNAPVSPLLLFGREQDFAYEQEVDGNPRQRHHVRFWRCPEGWMLPGGIASDWLAAASFDRAVGLSLFTLQVTHRVGENIDAERDYLVASLQQVSPDVSVDVIKNFSTGYHSRNGGGDAIATDGDLPVVDVGRLPERPGEQEELAAINRTGIGTLSRLPLRRPAPVVFGAVLVFLRGVAALTVASPFLARFANGPWVTQMLGEESQGLADMGSTYAPASVSLTVFACVEAVLALLILRGNNIARVTAMSLSAAAIILQMIAVATGPAVPLAANLFGYSFDILLILALSSSRARIYARMHSRRRRHRVRGAGS</sequence>
<feature type="region of interest" description="Disordered" evidence="1">
    <location>
        <begin position="1"/>
        <end position="46"/>
    </location>
</feature>
<dbReference type="InterPro" id="IPR025902">
    <property type="entry name" value="LssY-like-C_dom"/>
</dbReference>
<dbReference type="RefSeq" id="WP_227928343.1">
    <property type="nucleotide sequence ID" value="NZ_CP094984.1"/>
</dbReference>